<sequence length="118" mass="13872">MSLSSTSKASRYTTQNVPKANEVQMVSCLLYWIGTPIPVMILNNQKWFMTERKNEMNRIETMKKWDQFTLKGMSEYINMLENRIVELGKEIETLTSEADISKEKERLTNLWARGEMEN</sequence>
<evidence type="ECO:0000256" key="1">
    <source>
        <dbReference type="SAM" id="Coils"/>
    </source>
</evidence>
<organism evidence="3">
    <name type="scientific">marine metagenome</name>
    <dbReference type="NCBI Taxonomy" id="408172"/>
    <lineage>
        <taxon>unclassified sequences</taxon>
        <taxon>metagenomes</taxon>
        <taxon>ecological metagenomes</taxon>
    </lineage>
</organism>
<reference evidence="3" key="1">
    <citation type="submission" date="2018-05" db="EMBL/GenBank/DDBJ databases">
        <authorList>
            <person name="Lanie J.A."/>
            <person name="Ng W.-L."/>
            <person name="Kazmierczak K.M."/>
            <person name="Andrzejewski T.M."/>
            <person name="Davidsen T.M."/>
            <person name="Wayne K.J."/>
            <person name="Tettelin H."/>
            <person name="Glass J.I."/>
            <person name="Rusch D."/>
            <person name="Podicherti R."/>
            <person name="Tsui H.-C.T."/>
            <person name="Winkler M.E."/>
        </authorList>
    </citation>
    <scope>NUCLEOTIDE SEQUENCE</scope>
</reference>
<dbReference type="EMBL" id="UINC01093626">
    <property type="protein sequence ID" value="SVC48198.1"/>
    <property type="molecule type" value="Genomic_DNA"/>
</dbReference>
<keyword evidence="1" id="KW-0175">Coiled coil</keyword>
<gene>
    <name evidence="3" type="ORF">METZ01_LOCUS301052</name>
</gene>
<evidence type="ECO:0000313" key="3">
    <source>
        <dbReference type="EMBL" id="SVC48198.1"/>
    </source>
</evidence>
<accession>A0A382MI83</accession>
<protein>
    <submittedName>
        <fullName evidence="3">Uncharacterized protein</fullName>
    </submittedName>
</protein>
<dbReference type="AlphaFoldDB" id="A0A382MI83"/>
<keyword evidence="2" id="KW-0812">Transmembrane</keyword>
<proteinExistence type="predicted"/>
<keyword evidence="2" id="KW-1133">Transmembrane helix</keyword>
<feature type="transmembrane region" description="Helical" evidence="2">
    <location>
        <begin position="23"/>
        <end position="43"/>
    </location>
</feature>
<name>A0A382MI83_9ZZZZ</name>
<feature type="coiled-coil region" evidence="1">
    <location>
        <begin position="77"/>
        <end position="104"/>
    </location>
</feature>
<evidence type="ECO:0000256" key="2">
    <source>
        <dbReference type="SAM" id="Phobius"/>
    </source>
</evidence>
<keyword evidence="2" id="KW-0472">Membrane</keyword>